<keyword evidence="3" id="KW-1185">Reference proteome</keyword>
<accession>A0A4Y2KAU0</accession>
<keyword evidence="1" id="KW-0732">Signal</keyword>
<dbReference type="Proteomes" id="UP000499080">
    <property type="component" value="Unassembled WGS sequence"/>
</dbReference>
<comment type="caution">
    <text evidence="2">The sequence shown here is derived from an EMBL/GenBank/DDBJ whole genome shotgun (WGS) entry which is preliminary data.</text>
</comment>
<gene>
    <name evidence="2" type="ORF">AVEN_213788_1</name>
</gene>
<dbReference type="AlphaFoldDB" id="A0A4Y2KAU0"/>
<feature type="signal peptide" evidence="1">
    <location>
        <begin position="1"/>
        <end position="22"/>
    </location>
</feature>
<name>A0A4Y2KAU0_ARAVE</name>
<sequence length="152" mass="17239">MRSHRISKRVLASLLVIVMVWGLLPHTDGGTYLLRGGLGRGQYWLLGRRPQYPSCRDSHSSIDPGCLGRSELKYSGGRGGTTSTLILFSMGYSNGCVGHKEERTSHRRGWCMDCEVHFVADHILLLRRSDHSVTWMLRRPGDHLEYENEKSL</sequence>
<evidence type="ECO:0000256" key="1">
    <source>
        <dbReference type="SAM" id="SignalP"/>
    </source>
</evidence>
<evidence type="ECO:0000313" key="3">
    <source>
        <dbReference type="Proteomes" id="UP000499080"/>
    </source>
</evidence>
<feature type="chain" id="PRO_5021216668" evidence="1">
    <location>
        <begin position="23"/>
        <end position="152"/>
    </location>
</feature>
<protein>
    <submittedName>
        <fullName evidence="2">Uncharacterized protein</fullName>
    </submittedName>
</protein>
<proteinExistence type="predicted"/>
<reference evidence="2 3" key="1">
    <citation type="journal article" date="2019" name="Sci. Rep.">
        <title>Orb-weaving spider Araneus ventricosus genome elucidates the spidroin gene catalogue.</title>
        <authorList>
            <person name="Kono N."/>
            <person name="Nakamura H."/>
            <person name="Ohtoshi R."/>
            <person name="Moran D.A.P."/>
            <person name="Shinohara A."/>
            <person name="Yoshida Y."/>
            <person name="Fujiwara M."/>
            <person name="Mori M."/>
            <person name="Tomita M."/>
            <person name="Arakawa K."/>
        </authorList>
    </citation>
    <scope>NUCLEOTIDE SEQUENCE [LARGE SCALE GENOMIC DNA]</scope>
</reference>
<evidence type="ECO:0000313" key="2">
    <source>
        <dbReference type="EMBL" id="GBM98825.1"/>
    </source>
</evidence>
<dbReference type="EMBL" id="BGPR01004361">
    <property type="protein sequence ID" value="GBM98825.1"/>
    <property type="molecule type" value="Genomic_DNA"/>
</dbReference>
<organism evidence="2 3">
    <name type="scientific">Araneus ventricosus</name>
    <name type="common">Orbweaver spider</name>
    <name type="synonym">Epeira ventricosa</name>
    <dbReference type="NCBI Taxonomy" id="182803"/>
    <lineage>
        <taxon>Eukaryota</taxon>
        <taxon>Metazoa</taxon>
        <taxon>Ecdysozoa</taxon>
        <taxon>Arthropoda</taxon>
        <taxon>Chelicerata</taxon>
        <taxon>Arachnida</taxon>
        <taxon>Araneae</taxon>
        <taxon>Araneomorphae</taxon>
        <taxon>Entelegynae</taxon>
        <taxon>Araneoidea</taxon>
        <taxon>Araneidae</taxon>
        <taxon>Araneus</taxon>
    </lineage>
</organism>